<keyword evidence="2" id="KW-0378">Hydrolase</keyword>
<dbReference type="EMBL" id="JACIJF010000016">
    <property type="protein sequence ID" value="MBB5712335.1"/>
    <property type="molecule type" value="Genomic_DNA"/>
</dbReference>
<dbReference type="Gene3D" id="3.60.21.10">
    <property type="match status" value="1"/>
</dbReference>
<keyword evidence="1" id="KW-0479">Metal-binding</keyword>
<organism evidence="4 5">
    <name type="scientific">Sphingomonas xinjiangensis</name>
    <dbReference type="NCBI Taxonomy" id="643568"/>
    <lineage>
        <taxon>Bacteria</taxon>
        <taxon>Pseudomonadati</taxon>
        <taxon>Pseudomonadota</taxon>
        <taxon>Alphaproteobacteria</taxon>
        <taxon>Sphingomonadales</taxon>
        <taxon>Sphingomonadaceae</taxon>
        <taxon>Sphingomonas</taxon>
    </lineage>
</organism>
<gene>
    <name evidence="4" type="ORF">FHT02_003594</name>
</gene>
<sequence length="274" mass="28995">MTIKRILAFTALVGAAALAWGYWTATSSPVVRDAEVNLVPPGSSDRQLRVLLLSDIHVGGPDMSPTRLLHIVKQANALRPDAVLIAGDLISDKHFATRSFSFGEAVSPLRDLRSRFGTFAVLGNHDHWRDARAAEAAMLRAGINVLSNNAVRAGPLVIGGLDDAFTGHDDLGATLRAMDALGGAPILLSHSPDPFPHVPSRVKLMLAGHTHCGQIRLPLVGAISYMSEHGAKYACGVVTEDAKTLIVGAGLGTSLLPLRFGAVPDMWIVTLNSP</sequence>
<dbReference type="PANTHER" id="PTHR31302:SF31">
    <property type="entry name" value="PHOSPHODIESTERASE YAEI"/>
    <property type="match status" value="1"/>
</dbReference>
<comment type="caution">
    <text evidence="4">The sequence shown here is derived from an EMBL/GenBank/DDBJ whole genome shotgun (WGS) entry which is preliminary data.</text>
</comment>
<dbReference type="GO" id="GO:0008758">
    <property type="term" value="F:UDP-2,3-diacylglucosamine hydrolase activity"/>
    <property type="evidence" value="ECO:0007669"/>
    <property type="project" value="TreeGrafter"/>
</dbReference>
<feature type="domain" description="Calcineurin-like phosphoesterase" evidence="3">
    <location>
        <begin position="48"/>
        <end position="212"/>
    </location>
</feature>
<evidence type="ECO:0000259" key="3">
    <source>
        <dbReference type="Pfam" id="PF00149"/>
    </source>
</evidence>
<reference evidence="4 5" key="1">
    <citation type="submission" date="2020-08" db="EMBL/GenBank/DDBJ databases">
        <title>Genomic Encyclopedia of Type Strains, Phase IV (KMG-IV): sequencing the most valuable type-strain genomes for metagenomic binning, comparative biology and taxonomic classification.</title>
        <authorList>
            <person name="Goeker M."/>
        </authorList>
    </citation>
    <scope>NUCLEOTIDE SEQUENCE [LARGE SCALE GENOMIC DNA]</scope>
    <source>
        <strain evidence="4 5">DSM 26736</strain>
    </source>
</reference>
<evidence type="ECO:0000256" key="2">
    <source>
        <dbReference type="ARBA" id="ARBA00022801"/>
    </source>
</evidence>
<name>A0A840YIQ4_9SPHN</name>
<dbReference type="GO" id="GO:0009245">
    <property type="term" value="P:lipid A biosynthetic process"/>
    <property type="evidence" value="ECO:0007669"/>
    <property type="project" value="TreeGrafter"/>
</dbReference>
<dbReference type="Pfam" id="PF00149">
    <property type="entry name" value="Metallophos"/>
    <property type="match status" value="1"/>
</dbReference>
<dbReference type="GO" id="GO:0016020">
    <property type="term" value="C:membrane"/>
    <property type="evidence" value="ECO:0007669"/>
    <property type="project" value="GOC"/>
</dbReference>
<protein>
    <recommendedName>
        <fullName evidence="3">Calcineurin-like phosphoesterase domain-containing protein</fullName>
    </recommendedName>
</protein>
<dbReference type="RefSeq" id="WP_184090715.1">
    <property type="nucleotide sequence ID" value="NZ_JACIJF010000016.1"/>
</dbReference>
<proteinExistence type="predicted"/>
<evidence type="ECO:0000313" key="4">
    <source>
        <dbReference type="EMBL" id="MBB5712335.1"/>
    </source>
</evidence>
<dbReference type="InterPro" id="IPR029052">
    <property type="entry name" value="Metallo-depent_PP-like"/>
</dbReference>
<dbReference type="InterPro" id="IPR004843">
    <property type="entry name" value="Calcineurin-like_PHP"/>
</dbReference>
<dbReference type="AlphaFoldDB" id="A0A840YIQ4"/>
<dbReference type="SUPFAM" id="SSF56300">
    <property type="entry name" value="Metallo-dependent phosphatases"/>
    <property type="match status" value="1"/>
</dbReference>
<dbReference type="GO" id="GO:0046872">
    <property type="term" value="F:metal ion binding"/>
    <property type="evidence" value="ECO:0007669"/>
    <property type="project" value="UniProtKB-KW"/>
</dbReference>
<keyword evidence="5" id="KW-1185">Reference proteome</keyword>
<accession>A0A840YIQ4</accession>
<evidence type="ECO:0000313" key="5">
    <source>
        <dbReference type="Proteomes" id="UP000527143"/>
    </source>
</evidence>
<dbReference type="InterPro" id="IPR051158">
    <property type="entry name" value="Metallophosphoesterase_sf"/>
</dbReference>
<evidence type="ECO:0000256" key="1">
    <source>
        <dbReference type="ARBA" id="ARBA00022723"/>
    </source>
</evidence>
<dbReference type="Proteomes" id="UP000527143">
    <property type="component" value="Unassembled WGS sequence"/>
</dbReference>
<dbReference type="PANTHER" id="PTHR31302">
    <property type="entry name" value="TRANSMEMBRANE PROTEIN WITH METALLOPHOSPHOESTERASE DOMAIN-RELATED"/>
    <property type="match status" value="1"/>
</dbReference>